<keyword evidence="2" id="KW-1185">Reference proteome</keyword>
<gene>
    <name evidence="1" type="ORF">L227DRAFT_579635</name>
</gene>
<sequence>MHVSSISLNGSVTVILKVAMGRTYVRNLLKEAEIYLDKLKPLFTSRVPHVYGFWQGETYEGQTAVMVMQDCGRPLKRDIVQQPPKFRQLVIDHLVAVHRAGVSFRDFGMDNVVAFQTPEGSFYPMLVGFGHADGSHECPFKGDIGVYSPQPKEPLPCSQLWHVALMAEAFYQYNVDFYGREISLKTISSTMDLVKMRPEGISEAQALYDADDIIRRFNIWQDRRLAMDNGPVRLD</sequence>
<protein>
    <recommendedName>
        <fullName evidence="3">Protein kinase domain-containing protein</fullName>
    </recommendedName>
</protein>
<evidence type="ECO:0000313" key="2">
    <source>
        <dbReference type="Proteomes" id="UP000313359"/>
    </source>
</evidence>
<dbReference type="SUPFAM" id="SSF56112">
    <property type="entry name" value="Protein kinase-like (PK-like)"/>
    <property type="match status" value="1"/>
</dbReference>
<reference evidence="1" key="1">
    <citation type="journal article" date="2018" name="Genome Biol. Evol.">
        <title>Genomics and development of Lentinus tigrinus, a white-rot wood-decaying mushroom with dimorphic fruiting bodies.</title>
        <authorList>
            <person name="Wu B."/>
            <person name="Xu Z."/>
            <person name="Knudson A."/>
            <person name="Carlson A."/>
            <person name="Chen N."/>
            <person name="Kovaka S."/>
            <person name="LaButti K."/>
            <person name="Lipzen A."/>
            <person name="Pennachio C."/>
            <person name="Riley R."/>
            <person name="Schakwitz W."/>
            <person name="Umezawa K."/>
            <person name="Ohm R.A."/>
            <person name="Grigoriev I.V."/>
            <person name="Nagy L.G."/>
            <person name="Gibbons J."/>
            <person name="Hibbett D."/>
        </authorList>
    </citation>
    <scope>NUCLEOTIDE SEQUENCE [LARGE SCALE GENOMIC DNA]</scope>
    <source>
        <strain evidence="1">ALCF2SS1-6</strain>
    </source>
</reference>
<dbReference type="OrthoDB" id="2754024at2759"/>
<dbReference type="Proteomes" id="UP000313359">
    <property type="component" value="Unassembled WGS sequence"/>
</dbReference>
<dbReference type="InterPro" id="IPR011009">
    <property type="entry name" value="Kinase-like_dom_sf"/>
</dbReference>
<dbReference type="AlphaFoldDB" id="A0A5C2RVP5"/>
<dbReference type="EMBL" id="ML122295">
    <property type="protein sequence ID" value="RPD55434.1"/>
    <property type="molecule type" value="Genomic_DNA"/>
</dbReference>
<evidence type="ECO:0000313" key="1">
    <source>
        <dbReference type="EMBL" id="RPD55434.1"/>
    </source>
</evidence>
<accession>A0A5C2RVP5</accession>
<name>A0A5C2RVP5_9APHY</name>
<proteinExistence type="predicted"/>
<organism evidence="1 2">
    <name type="scientific">Lentinus tigrinus ALCF2SS1-6</name>
    <dbReference type="NCBI Taxonomy" id="1328759"/>
    <lineage>
        <taxon>Eukaryota</taxon>
        <taxon>Fungi</taxon>
        <taxon>Dikarya</taxon>
        <taxon>Basidiomycota</taxon>
        <taxon>Agaricomycotina</taxon>
        <taxon>Agaricomycetes</taxon>
        <taxon>Polyporales</taxon>
        <taxon>Polyporaceae</taxon>
        <taxon>Lentinus</taxon>
    </lineage>
</organism>
<evidence type="ECO:0008006" key="3">
    <source>
        <dbReference type="Google" id="ProtNLM"/>
    </source>
</evidence>